<comment type="subcellular location">
    <subcellularLocation>
        <location evidence="1">Membrane</location>
        <topology evidence="1">Multi-pass membrane protein</topology>
    </subcellularLocation>
</comment>
<evidence type="ECO:0000256" key="1">
    <source>
        <dbReference type="ARBA" id="ARBA00004141"/>
    </source>
</evidence>
<feature type="transmembrane region" description="Helical" evidence="9">
    <location>
        <begin position="300"/>
        <end position="322"/>
    </location>
</feature>
<evidence type="ECO:0000313" key="11">
    <source>
        <dbReference type="EMBL" id="CAF9904003.1"/>
    </source>
</evidence>
<dbReference type="Gene3D" id="1.20.120.1760">
    <property type="match status" value="1"/>
</dbReference>
<gene>
    <name evidence="11" type="ORF">HETSPECPRED_003310</name>
</gene>
<dbReference type="InterPro" id="IPR006634">
    <property type="entry name" value="TLC-dom"/>
</dbReference>
<dbReference type="InterPro" id="IPR000462">
    <property type="entry name" value="CDP-OH_P_trans"/>
</dbReference>
<dbReference type="OrthoDB" id="10266980at2759"/>
<comment type="similarity">
    <text evidence="7">Belongs to the CDP-alcohol phosphatidyltransferase class-I family.</text>
</comment>
<feature type="region of interest" description="Disordered" evidence="8">
    <location>
        <begin position="204"/>
        <end position="229"/>
    </location>
</feature>
<dbReference type="GO" id="GO:0016020">
    <property type="term" value="C:membrane"/>
    <property type="evidence" value="ECO:0007669"/>
    <property type="project" value="UniProtKB-SubCell"/>
</dbReference>
<comment type="caution">
    <text evidence="11">The sequence shown here is derived from an EMBL/GenBank/DDBJ whole genome shotgun (WGS) entry which is preliminary data.</text>
</comment>
<dbReference type="InterPro" id="IPR050846">
    <property type="entry name" value="TLCD"/>
</dbReference>
<evidence type="ECO:0000256" key="4">
    <source>
        <dbReference type="ARBA" id="ARBA00022989"/>
    </source>
</evidence>
<dbReference type="Proteomes" id="UP000664521">
    <property type="component" value="Unassembled WGS sequence"/>
</dbReference>
<evidence type="ECO:0000313" key="12">
    <source>
        <dbReference type="Proteomes" id="UP000664521"/>
    </source>
</evidence>
<dbReference type="GO" id="GO:0055088">
    <property type="term" value="P:lipid homeostasis"/>
    <property type="evidence" value="ECO:0007669"/>
    <property type="project" value="TreeGrafter"/>
</dbReference>
<keyword evidence="12" id="KW-1185">Reference proteome</keyword>
<evidence type="ECO:0000256" key="7">
    <source>
        <dbReference type="RuleBase" id="RU003750"/>
    </source>
</evidence>
<evidence type="ECO:0000259" key="10">
    <source>
        <dbReference type="PROSITE" id="PS50922"/>
    </source>
</evidence>
<sequence>MFDIQLRSFKDRLFDPSCHYIPHSISPLQITITAFSAGLAACYSASQHHVLLSISFWLLNRALDCLDGALARHRKAASDLGGFVDLLGDFIIYSLLPISLATGQPDAWDAVAMLEASIHVNNFVLFYVAAIAEKRATADGKKSKELTSLTMRPALVEVLLRTLSGSSPSPQRFSNAVKAISTVHSTLLTVLALYALRQKPWRPLSSPKDLSNKSKENIEGNGGYPDDSRNPFITARSEFANSITAIEAGYLVQDIVVLLIEARLHGGGTRRLDKTLLTHHIGIGSALLLLHYYIARGREVGIYVIVMLLLMNSSTPLLNLRWYLRTFAPQRRAAILLADWTFVLNFFMARVWLVWKILAVYGAHHGWSAFEAYKNGLRTPCKLGTGALWTANMGWWTILVMNTMGRARAFTLGGH</sequence>
<evidence type="ECO:0000256" key="3">
    <source>
        <dbReference type="ARBA" id="ARBA00022692"/>
    </source>
</evidence>
<dbReference type="EMBL" id="CAJPDS010000002">
    <property type="protein sequence ID" value="CAF9904003.1"/>
    <property type="molecule type" value="Genomic_DNA"/>
</dbReference>
<dbReference type="GO" id="GO:0016780">
    <property type="term" value="F:phosphotransferase activity, for other substituted phosphate groups"/>
    <property type="evidence" value="ECO:0007669"/>
    <property type="project" value="InterPro"/>
</dbReference>
<evidence type="ECO:0000256" key="5">
    <source>
        <dbReference type="ARBA" id="ARBA00023136"/>
    </source>
</evidence>
<dbReference type="InterPro" id="IPR043130">
    <property type="entry name" value="CDP-OH_PTrfase_TM_dom"/>
</dbReference>
<evidence type="ECO:0000256" key="8">
    <source>
        <dbReference type="SAM" id="MobiDB-lite"/>
    </source>
</evidence>
<dbReference type="GO" id="GO:0005783">
    <property type="term" value="C:endoplasmic reticulum"/>
    <property type="evidence" value="ECO:0007669"/>
    <property type="project" value="TreeGrafter"/>
</dbReference>
<accession>A0A8H3EG55</accession>
<dbReference type="PROSITE" id="PS50922">
    <property type="entry name" value="TLC"/>
    <property type="match status" value="1"/>
</dbReference>
<keyword evidence="4 9" id="KW-1133">Transmembrane helix</keyword>
<dbReference type="PROSITE" id="PS00379">
    <property type="entry name" value="CDP_ALCOHOL_P_TRANSF"/>
    <property type="match status" value="1"/>
</dbReference>
<dbReference type="AlphaFoldDB" id="A0A8H3EG55"/>
<dbReference type="Pfam" id="PF03798">
    <property type="entry name" value="TRAM_LAG1_CLN8"/>
    <property type="match status" value="1"/>
</dbReference>
<dbReference type="SMART" id="SM00724">
    <property type="entry name" value="TLC"/>
    <property type="match status" value="1"/>
</dbReference>
<keyword evidence="5 6" id="KW-0472">Membrane</keyword>
<name>A0A8H3EG55_9LECA</name>
<dbReference type="Pfam" id="PF01066">
    <property type="entry name" value="CDP-OH_P_transf"/>
    <property type="match status" value="1"/>
</dbReference>
<dbReference type="PANTHER" id="PTHR13439:SF0">
    <property type="entry name" value="TOPOISOMERASE I DAMAGE AFFECTED PROTEIN 4"/>
    <property type="match status" value="1"/>
</dbReference>
<feature type="transmembrane region" description="Helical" evidence="9">
    <location>
        <begin position="334"/>
        <end position="355"/>
    </location>
</feature>
<proteinExistence type="inferred from homology"/>
<protein>
    <recommendedName>
        <fullName evidence="10">TLC domain-containing protein</fullName>
    </recommendedName>
</protein>
<dbReference type="InterPro" id="IPR048254">
    <property type="entry name" value="CDP_ALCOHOL_P_TRANSF_CS"/>
</dbReference>
<dbReference type="GO" id="GO:0008654">
    <property type="term" value="P:phospholipid biosynthetic process"/>
    <property type="evidence" value="ECO:0007669"/>
    <property type="project" value="InterPro"/>
</dbReference>
<organism evidence="11 12">
    <name type="scientific">Heterodermia speciosa</name>
    <dbReference type="NCBI Taxonomy" id="116794"/>
    <lineage>
        <taxon>Eukaryota</taxon>
        <taxon>Fungi</taxon>
        <taxon>Dikarya</taxon>
        <taxon>Ascomycota</taxon>
        <taxon>Pezizomycotina</taxon>
        <taxon>Lecanoromycetes</taxon>
        <taxon>OSLEUM clade</taxon>
        <taxon>Lecanoromycetidae</taxon>
        <taxon>Caliciales</taxon>
        <taxon>Physciaceae</taxon>
        <taxon>Heterodermia</taxon>
    </lineage>
</organism>
<evidence type="ECO:0000256" key="6">
    <source>
        <dbReference type="PROSITE-ProRule" id="PRU00205"/>
    </source>
</evidence>
<keyword evidence="2 7" id="KW-0808">Transferase</keyword>
<feature type="domain" description="TLC" evidence="10">
    <location>
        <begin position="170"/>
        <end position="408"/>
    </location>
</feature>
<dbReference type="PANTHER" id="PTHR13439">
    <property type="entry name" value="CT120 PROTEIN"/>
    <property type="match status" value="1"/>
</dbReference>
<evidence type="ECO:0000256" key="9">
    <source>
        <dbReference type="SAM" id="Phobius"/>
    </source>
</evidence>
<evidence type="ECO:0000256" key="2">
    <source>
        <dbReference type="ARBA" id="ARBA00022679"/>
    </source>
</evidence>
<reference evidence="11" key="1">
    <citation type="submission" date="2021-03" db="EMBL/GenBank/DDBJ databases">
        <authorList>
            <person name="Tagirdzhanova G."/>
        </authorList>
    </citation>
    <scope>NUCLEOTIDE SEQUENCE</scope>
</reference>
<feature type="transmembrane region" description="Helical" evidence="9">
    <location>
        <begin position="276"/>
        <end position="294"/>
    </location>
</feature>
<keyword evidence="3 6" id="KW-0812">Transmembrane</keyword>